<dbReference type="RefSeq" id="XP_022737249.1">
    <property type="nucleotide sequence ID" value="XM_022881514.1"/>
</dbReference>
<feature type="domain" description="UspA" evidence="1">
    <location>
        <begin position="55"/>
        <end position="162"/>
    </location>
</feature>
<dbReference type="KEGG" id="dzi:111290146"/>
<keyword evidence="2" id="KW-1185">Reference proteome</keyword>
<evidence type="ECO:0000313" key="3">
    <source>
        <dbReference type="RefSeq" id="XP_022737249.1"/>
    </source>
</evidence>
<proteinExistence type="predicted"/>
<gene>
    <name evidence="3" type="primary">LOC111290146</name>
</gene>
<evidence type="ECO:0000259" key="1">
    <source>
        <dbReference type="Pfam" id="PF00582"/>
    </source>
</evidence>
<dbReference type="Pfam" id="PF00582">
    <property type="entry name" value="Usp"/>
    <property type="match status" value="1"/>
</dbReference>
<dbReference type="InterPro" id="IPR014729">
    <property type="entry name" value="Rossmann-like_a/b/a_fold"/>
</dbReference>
<reference evidence="3" key="1">
    <citation type="submission" date="2025-08" db="UniProtKB">
        <authorList>
            <consortium name="RefSeq"/>
        </authorList>
    </citation>
    <scope>IDENTIFICATION</scope>
    <source>
        <tissue evidence="3">Fruit stalk</tissue>
    </source>
</reference>
<dbReference type="Proteomes" id="UP000515121">
    <property type="component" value="Unplaced"/>
</dbReference>
<dbReference type="AlphaFoldDB" id="A0A6P5Y9T2"/>
<dbReference type="SUPFAM" id="SSF52402">
    <property type="entry name" value="Adenine nucleotide alpha hydrolases-like"/>
    <property type="match status" value="1"/>
</dbReference>
<dbReference type="InterPro" id="IPR006016">
    <property type="entry name" value="UspA"/>
</dbReference>
<name>A0A6P5Y9T2_DURZI</name>
<dbReference type="PANTHER" id="PTHR47382:SF1">
    <property type="entry name" value="USPA DOMAIN-CONTAINING PROTEIN"/>
    <property type="match status" value="1"/>
</dbReference>
<dbReference type="GeneID" id="111290146"/>
<accession>A0A6P5Y9T2</accession>
<dbReference type="OrthoDB" id="1898565at2759"/>
<sequence>MEEENYVPADSMQYHTARMMMSPEIVEIGEESKSFAGSKDGSASDVYVAVGKDDLGVLKWALDHAVSPGARVFLVHVFAPITFVRTPVGKLSKNQLSQEQLRVYVNEEKNRRSNHLQKYIRLCVDSKVIVDTMLIESDSTSKAILELIPVLNITTLVIGTKHPPSSRQTRWKQGIGELIKKDAPDYCEVTIVHGDKKVQDCQQESELVHPSQEYSPPRTGVNSERNFFQCVCFTSKSN</sequence>
<dbReference type="CDD" id="cd01989">
    <property type="entry name" value="USP_STK_Ubox_N"/>
    <property type="match status" value="1"/>
</dbReference>
<organism evidence="2 3">
    <name type="scientific">Durio zibethinus</name>
    <name type="common">Durian</name>
    <dbReference type="NCBI Taxonomy" id="66656"/>
    <lineage>
        <taxon>Eukaryota</taxon>
        <taxon>Viridiplantae</taxon>
        <taxon>Streptophyta</taxon>
        <taxon>Embryophyta</taxon>
        <taxon>Tracheophyta</taxon>
        <taxon>Spermatophyta</taxon>
        <taxon>Magnoliopsida</taxon>
        <taxon>eudicotyledons</taxon>
        <taxon>Gunneridae</taxon>
        <taxon>Pentapetalae</taxon>
        <taxon>rosids</taxon>
        <taxon>malvids</taxon>
        <taxon>Malvales</taxon>
        <taxon>Malvaceae</taxon>
        <taxon>Helicteroideae</taxon>
        <taxon>Durio</taxon>
    </lineage>
</organism>
<evidence type="ECO:0000313" key="2">
    <source>
        <dbReference type="Proteomes" id="UP000515121"/>
    </source>
</evidence>
<protein>
    <submittedName>
        <fullName evidence="3">U-box domain-containing protein 33-like</fullName>
    </submittedName>
</protein>
<dbReference type="Gene3D" id="3.40.50.620">
    <property type="entry name" value="HUPs"/>
    <property type="match status" value="1"/>
</dbReference>
<dbReference type="PANTHER" id="PTHR47382">
    <property type="entry name" value="U-BOX DOMAIN-CONTAINING PROTEIN 52-LIKE"/>
    <property type="match status" value="1"/>
</dbReference>